<name>A0AAV1TI25_9STRA</name>
<accession>A0AAV1TI25</accession>
<dbReference type="Gene3D" id="1.25.40.20">
    <property type="entry name" value="Ankyrin repeat-containing domain"/>
    <property type="match status" value="1"/>
</dbReference>
<dbReference type="InterPro" id="IPR036770">
    <property type="entry name" value="Ankyrin_rpt-contain_sf"/>
</dbReference>
<protein>
    <recommendedName>
        <fullName evidence="3">Ankyrin repeat-containing domain</fullName>
    </recommendedName>
</protein>
<evidence type="ECO:0000313" key="1">
    <source>
        <dbReference type="EMBL" id="CAK7921596.1"/>
    </source>
</evidence>
<reference evidence="1" key="1">
    <citation type="submission" date="2024-01" db="EMBL/GenBank/DDBJ databases">
        <authorList>
            <person name="Webb A."/>
        </authorList>
    </citation>
    <scope>NUCLEOTIDE SEQUENCE</scope>
    <source>
        <strain evidence="1">Pm1</strain>
    </source>
</reference>
<dbReference type="Proteomes" id="UP001162060">
    <property type="component" value="Unassembled WGS sequence"/>
</dbReference>
<dbReference type="EMBL" id="CAKLBY020000058">
    <property type="protein sequence ID" value="CAK7921596.1"/>
    <property type="molecule type" value="Genomic_DNA"/>
</dbReference>
<organism evidence="1 2">
    <name type="scientific">Peronospora matthiolae</name>
    <dbReference type="NCBI Taxonomy" id="2874970"/>
    <lineage>
        <taxon>Eukaryota</taxon>
        <taxon>Sar</taxon>
        <taxon>Stramenopiles</taxon>
        <taxon>Oomycota</taxon>
        <taxon>Peronosporomycetes</taxon>
        <taxon>Peronosporales</taxon>
        <taxon>Peronosporaceae</taxon>
        <taxon>Peronospora</taxon>
    </lineage>
</organism>
<sequence length="284" mass="31939">MDMFLRRWEVNVVTGQMAARGDLQSLKWTTESYLPGEFLTEVVAQASANGHVDILQWMWENHHEVGYWGGIELCGAIRNCHFRMVEWLQTHVAFRLECAQHVIEQAAASGSLKIVKWLYESFGVALDDAAKIAALNCEWKVIRWILGHGKRADLNAAFRCDDIYVSAAKSGNIDTLELLSEHGFPGDPMVILDNAISGGHLHIVKWLYEEKGVTDVGVGFINAARMGHLEILKYLSDERPHSWLIVLLLTLLLPLDILKWCSDFDFTCTKQAMDAAARGRAPCM</sequence>
<dbReference type="AlphaFoldDB" id="A0AAV1TI25"/>
<dbReference type="InterPro" id="IPR002110">
    <property type="entry name" value="Ankyrin_rpt"/>
</dbReference>
<comment type="caution">
    <text evidence="1">The sequence shown here is derived from an EMBL/GenBank/DDBJ whole genome shotgun (WGS) entry which is preliminary data.</text>
</comment>
<evidence type="ECO:0000313" key="2">
    <source>
        <dbReference type="Proteomes" id="UP001162060"/>
    </source>
</evidence>
<dbReference type="PANTHER" id="PTHR46586:SF3">
    <property type="entry name" value="ANKYRIN REPEAT-CONTAINING PROTEIN"/>
    <property type="match status" value="1"/>
</dbReference>
<dbReference type="PANTHER" id="PTHR46586">
    <property type="entry name" value="ANKYRIN REPEAT-CONTAINING PROTEIN"/>
    <property type="match status" value="1"/>
</dbReference>
<evidence type="ECO:0008006" key="3">
    <source>
        <dbReference type="Google" id="ProtNLM"/>
    </source>
</evidence>
<dbReference type="InterPro" id="IPR052050">
    <property type="entry name" value="SecEffector_AnkRepeat"/>
</dbReference>
<proteinExistence type="predicted"/>
<dbReference type="Pfam" id="PF13637">
    <property type="entry name" value="Ank_4"/>
    <property type="match status" value="1"/>
</dbReference>
<dbReference type="SUPFAM" id="SSF48403">
    <property type="entry name" value="Ankyrin repeat"/>
    <property type="match status" value="1"/>
</dbReference>
<gene>
    <name evidence="1" type="ORF">PM001_LOCUS7221</name>
</gene>